<feature type="region of interest" description="Disordered" evidence="1">
    <location>
        <begin position="179"/>
        <end position="204"/>
    </location>
</feature>
<keyword evidence="3" id="KW-1185">Reference proteome</keyword>
<dbReference type="EMBL" id="CDHK01000004">
    <property type="protein sequence ID" value="CEO60303.1"/>
    <property type="molecule type" value="Genomic_DNA"/>
</dbReference>
<dbReference type="Proteomes" id="UP000042958">
    <property type="component" value="Unassembled WGS sequence"/>
</dbReference>
<evidence type="ECO:0000313" key="2">
    <source>
        <dbReference type="EMBL" id="CEO60303.1"/>
    </source>
</evidence>
<accession>A0A0F7VE54</accession>
<organism evidence="2 3">
    <name type="scientific">Penicillium brasilianum</name>
    <dbReference type="NCBI Taxonomy" id="104259"/>
    <lineage>
        <taxon>Eukaryota</taxon>
        <taxon>Fungi</taxon>
        <taxon>Dikarya</taxon>
        <taxon>Ascomycota</taxon>
        <taxon>Pezizomycotina</taxon>
        <taxon>Eurotiomycetes</taxon>
        <taxon>Eurotiomycetidae</taxon>
        <taxon>Eurotiales</taxon>
        <taxon>Aspergillaceae</taxon>
        <taxon>Penicillium</taxon>
    </lineage>
</organism>
<dbReference type="OrthoDB" id="4227073at2759"/>
<dbReference type="STRING" id="104259.A0A0F7VE54"/>
<name>A0A0F7VE54_PENBI</name>
<evidence type="ECO:0000313" key="3">
    <source>
        <dbReference type="Proteomes" id="UP000042958"/>
    </source>
</evidence>
<evidence type="ECO:0000256" key="1">
    <source>
        <dbReference type="SAM" id="MobiDB-lite"/>
    </source>
</evidence>
<proteinExistence type="predicted"/>
<sequence length="204" mass="23842">MPHMPHHRRHHSWPHCGSEICMREPRSLELRISKSRAGHPIITPWSFQQATVVPLIAEDLEDDDAEMAGIIRSRNPRVHRLWSRPLLRDRRDDIHLSASSVEARKHVHRSVLRRLIRRQPLDRTRSLFVMPTIRRAGDETVISGWMPPRISAQPVTIVERNPTTLSGVDTARLIAERRHRRCHSEQPRSWREPSASLWPLQEES</sequence>
<protein>
    <submittedName>
        <fullName evidence="2">Uncharacterized protein</fullName>
    </submittedName>
</protein>
<reference evidence="3" key="1">
    <citation type="journal article" date="2015" name="Genome Announc.">
        <title>Draft genome sequence of the fungus Penicillium brasilianum MG11.</title>
        <authorList>
            <person name="Horn F."/>
            <person name="Linde J."/>
            <person name="Mattern D.J."/>
            <person name="Walther G."/>
            <person name="Guthke R."/>
            <person name="Brakhage A.A."/>
            <person name="Valiante V."/>
        </authorList>
    </citation>
    <scope>NUCLEOTIDE SEQUENCE [LARGE SCALE GENOMIC DNA]</scope>
    <source>
        <strain evidence="3">MG11</strain>
    </source>
</reference>
<dbReference type="AlphaFoldDB" id="A0A0F7VE54"/>
<gene>
    <name evidence="2" type="ORF">PMG11_04937</name>
</gene>